<dbReference type="Proteomes" id="UP000009319">
    <property type="component" value="Unassembled WGS sequence"/>
</dbReference>
<reference evidence="4 5" key="1">
    <citation type="journal article" date="2013" name="Genome Announc.">
        <title>Draft Genome Sequence of Rhizobium mesoamericanum STM3625, a Nitrogen-Fixing Symbiont of Mimosa pudica Isolated in French Guiana (South America).</title>
        <authorList>
            <person name="Moulin L."/>
            <person name="Mornico D."/>
            <person name="Melkonian R."/>
            <person name="Klonowska A."/>
        </authorList>
    </citation>
    <scope>NUCLEOTIDE SEQUENCE [LARGE SCALE GENOMIC DNA]</scope>
    <source>
        <strain evidence="4 5">STM3625</strain>
    </source>
</reference>
<protein>
    <submittedName>
        <fullName evidence="4">Phenylacetic acid degradation protein paaN</fullName>
    </submittedName>
</protein>
<dbReference type="Pfam" id="PF00171">
    <property type="entry name" value="Aldedh"/>
    <property type="match status" value="1"/>
</dbReference>
<keyword evidence="5" id="KW-1185">Reference proteome</keyword>
<feature type="domain" description="Aldehyde dehydrogenase" evidence="3">
    <location>
        <begin position="85"/>
        <end position="463"/>
    </location>
</feature>
<dbReference type="InterPro" id="IPR011975">
    <property type="entry name" value="PaaN_2"/>
</dbReference>
<evidence type="ECO:0000313" key="5">
    <source>
        <dbReference type="Proteomes" id="UP000009319"/>
    </source>
</evidence>
<sequence length="552" mass="57634">MDALFDRHQPTLAAALKAAEVRGYWSAYPEIPSGKIYGESARDDGLASYNARLGRHFELPGHPATTQVGAEVSPFGATLGITYPAADAGMLITASQAAGSAWAAASVKTRIGICLEILARLNRLSFEMAHAVMHTTGQAFAMAFQAGGPHAQDRGLEAVAYAFAEMTRTPPQAVWNKPQGKGDAIILEKHWRIVPRGISLVIGCQTFPTWNSYPGLFASLSTGNTVIVKPHPGAILPLAITVSVIRQVLSEEGYAADIALLAADASGAEITRDLVENDAVSIVDYTGSSSFGEWVRKHAGSAQVYTEEAGVNSIVIAATDDFAGMCANVAFSLSLYSGQMCTAPQNIYVPKGGIQTNEGHKSFDDVATGIVAAIDDLLANPVRAAGVCGAIANAATVSRVEAARSLGRIIRDSAPIAAVEARTATPLILAVDAEQTDAHEEERFGPIAFVVGVADATAGIAQAVSLARQKGAITAALYDVHDGRIEAAVDAFAAAGVNLSINLTGGIFVNQSAAFSDFHVTGANPAGNASLTDTAFVANRFRTAMWRRPKTA</sequence>
<gene>
    <name evidence="4" type="ORF">BN77_p10552</name>
</gene>
<evidence type="ECO:0000313" key="4">
    <source>
        <dbReference type="EMBL" id="CCM79297.1"/>
    </source>
</evidence>
<dbReference type="PANTHER" id="PTHR42862">
    <property type="entry name" value="DELTA-1-PYRROLINE-5-CARBOXYLATE DEHYDROGENASE 1, ISOFORM A-RELATED"/>
    <property type="match status" value="1"/>
</dbReference>
<name>K0Q475_9HYPH</name>
<keyword evidence="1" id="KW-0560">Oxidoreductase</keyword>
<accession>K0Q475</accession>
<dbReference type="eggNOG" id="COG1012">
    <property type="taxonomic scope" value="Bacteria"/>
</dbReference>
<dbReference type="InterPro" id="IPR016162">
    <property type="entry name" value="Ald_DH_N"/>
</dbReference>
<dbReference type="EMBL" id="CANI01000043">
    <property type="protein sequence ID" value="CCM79297.1"/>
    <property type="molecule type" value="Genomic_DNA"/>
</dbReference>
<dbReference type="Gene3D" id="3.40.605.10">
    <property type="entry name" value="Aldehyde Dehydrogenase, Chain A, domain 1"/>
    <property type="match status" value="1"/>
</dbReference>
<dbReference type="GO" id="GO:0010133">
    <property type="term" value="P:L-proline catabolic process to L-glutamate"/>
    <property type="evidence" value="ECO:0007669"/>
    <property type="project" value="TreeGrafter"/>
</dbReference>
<evidence type="ECO:0000259" key="3">
    <source>
        <dbReference type="Pfam" id="PF00171"/>
    </source>
</evidence>
<dbReference type="SUPFAM" id="SSF53720">
    <property type="entry name" value="ALDH-like"/>
    <property type="match status" value="1"/>
</dbReference>
<proteinExistence type="predicted"/>
<dbReference type="InterPro" id="IPR050485">
    <property type="entry name" value="Proline_metab_enzyme"/>
</dbReference>
<dbReference type="STRING" id="1211777.BN77_p10552"/>
<dbReference type="InterPro" id="IPR016161">
    <property type="entry name" value="Ald_DH/histidinol_DH"/>
</dbReference>
<dbReference type="InterPro" id="IPR016163">
    <property type="entry name" value="Ald_DH_C"/>
</dbReference>
<evidence type="ECO:0000256" key="1">
    <source>
        <dbReference type="ARBA" id="ARBA00023002"/>
    </source>
</evidence>
<dbReference type="Gene3D" id="3.40.309.10">
    <property type="entry name" value="Aldehyde Dehydrogenase, Chain A, domain 2"/>
    <property type="match status" value="1"/>
</dbReference>
<keyword evidence="2" id="KW-0520">NAD</keyword>
<dbReference type="NCBIfam" id="TIGR02288">
    <property type="entry name" value="PaaN_2"/>
    <property type="match status" value="1"/>
</dbReference>
<dbReference type="GO" id="GO:0003842">
    <property type="term" value="F:L-glutamate gamma-semialdehyde dehydrogenase activity"/>
    <property type="evidence" value="ECO:0007669"/>
    <property type="project" value="TreeGrafter"/>
</dbReference>
<organism evidence="4 5">
    <name type="scientific">Rhizobium mesoamericanum STM3625</name>
    <dbReference type="NCBI Taxonomy" id="1211777"/>
    <lineage>
        <taxon>Bacteria</taxon>
        <taxon>Pseudomonadati</taxon>
        <taxon>Pseudomonadota</taxon>
        <taxon>Alphaproteobacteria</taxon>
        <taxon>Hyphomicrobiales</taxon>
        <taxon>Rhizobiaceae</taxon>
        <taxon>Rhizobium/Agrobacterium group</taxon>
        <taxon>Rhizobium</taxon>
    </lineage>
</organism>
<evidence type="ECO:0000256" key="2">
    <source>
        <dbReference type="ARBA" id="ARBA00023027"/>
    </source>
</evidence>
<dbReference type="GO" id="GO:0009898">
    <property type="term" value="C:cytoplasmic side of plasma membrane"/>
    <property type="evidence" value="ECO:0007669"/>
    <property type="project" value="TreeGrafter"/>
</dbReference>
<dbReference type="InterPro" id="IPR015590">
    <property type="entry name" value="Aldehyde_DH_dom"/>
</dbReference>
<comment type="caution">
    <text evidence="4">The sequence shown here is derived from an EMBL/GenBank/DDBJ whole genome shotgun (WGS) entry which is preliminary data.</text>
</comment>
<dbReference type="RefSeq" id="WP_007536450.1">
    <property type="nucleotide sequence ID" value="NZ_HF536773.1"/>
</dbReference>
<dbReference type="HOGENOM" id="CLU_036377_1_0_5"/>
<dbReference type="PANTHER" id="PTHR42862:SF1">
    <property type="entry name" value="DELTA-1-PYRROLINE-5-CARBOXYLATE DEHYDROGENASE 2, ISOFORM A-RELATED"/>
    <property type="match status" value="1"/>
</dbReference>
<dbReference type="AlphaFoldDB" id="K0Q475"/>